<feature type="transmembrane region" description="Helical" evidence="2">
    <location>
        <begin position="752"/>
        <end position="772"/>
    </location>
</feature>
<feature type="region of interest" description="Disordered" evidence="1">
    <location>
        <begin position="900"/>
        <end position="930"/>
    </location>
</feature>
<keyword evidence="2" id="KW-0812">Transmembrane</keyword>
<reference evidence="3" key="1">
    <citation type="submission" date="2023-07" db="EMBL/GenBank/DDBJ databases">
        <authorList>
            <consortium name="AG Swart"/>
            <person name="Singh M."/>
            <person name="Singh A."/>
            <person name="Seah K."/>
            <person name="Emmerich C."/>
        </authorList>
    </citation>
    <scope>NUCLEOTIDE SEQUENCE</scope>
    <source>
        <strain evidence="3">DP1</strain>
    </source>
</reference>
<feature type="transmembrane region" description="Helical" evidence="2">
    <location>
        <begin position="805"/>
        <end position="826"/>
    </location>
</feature>
<dbReference type="AlphaFoldDB" id="A0AAD1XPZ0"/>
<feature type="transmembrane region" description="Helical" evidence="2">
    <location>
        <begin position="846"/>
        <end position="872"/>
    </location>
</feature>
<evidence type="ECO:0008006" key="5">
    <source>
        <dbReference type="Google" id="ProtNLM"/>
    </source>
</evidence>
<organism evidence="3 4">
    <name type="scientific">Euplotes crassus</name>
    <dbReference type="NCBI Taxonomy" id="5936"/>
    <lineage>
        <taxon>Eukaryota</taxon>
        <taxon>Sar</taxon>
        <taxon>Alveolata</taxon>
        <taxon>Ciliophora</taxon>
        <taxon>Intramacronucleata</taxon>
        <taxon>Spirotrichea</taxon>
        <taxon>Hypotrichia</taxon>
        <taxon>Euplotida</taxon>
        <taxon>Euplotidae</taxon>
        <taxon>Moneuplotes</taxon>
    </lineage>
</organism>
<accession>A0AAD1XPZ0</accession>
<proteinExistence type="predicted"/>
<name>A0AAD1XPZ0_EUPCR</name>
<feature type="transmembrane region" description="Helical" evidence="2">
    <location>
        <begin position="612"/>
        <end position="631"/>
    </location>
</feature>
<feature type="compositionally biased region" description="Polar residues" evidence="1">
    <location>
        <begin position="900"/>
        <end position="918"/>
    </location>
</feature>
<keyword evidence="4" id="KW-1185">Reference proteome</keyword>
<dbReference type="Proteomes" id="UP001295684">
    <property type="component" value="Unassembled WGS sequence"/>
</dbReference>
<keyword evidence="2" id="KW-1133">Transmembrane helix</keyword>
<dbReference type="InterPro" id="IPR013783">
    <property type="entry name" value="Ig-like_fold"/>
</dbReference>
<feature type="transmembrane region" description="Helical" evidence="2">
    <location>
        <begin position="778"/>
        <end position="798"/>
    </location>
</feature>
<gene>
    <name evidence="3" type="ORF">ECRASSUSDP1_LOCUS18044</name>
</gene>
<dbReference type="Gene3D" id="2.60.40.10">
    <property type="entry name" value="Immunoglobulins"/>
    <property type="match status" value="1"/>
</dbReference>
<protein>
    <recommendedName>
        <fullName evidence="5">TRP C-terminal domain-containing protein</fullName>
    </recommendedName>
</protein>
<comment type="caution">
    <text evidence="3">The sequence shown here is derived from an EMBL/GenBank/DDBJ whole genome shotgun (WGS) entry which is preliminary data.</text>
</comment>
<dbReference type="EMBL" id="CAMPGE010018236">
    <property type="protein sequence ID" value="CAI2376674.1"/>
    <property type="molecule type" value="Genomic_DNA"/>
</dbReference>
<evidence type="ECO:0000313" key="3">
    <source>
        <dbReference type="EMBL" id="CAI2376674.1"/>
    </source>
</evidence>
<evidence type="ECO:0000256" key="2">
    <source>
        <dbReference type="SAM" id="Phobius"/>
    </source>
</evidence>
<feature type="transmembrane region" description="Helical" evidence="2">
    <location>
        <begin position="672"/>
        <end position="691"/>
    </location>
</feature>
<sequence>MYPMTVFRIDDNWNISFSTKISSTDYVLAAQAKKLQSLPNSKLAAVSETRLHILSTTTGAIEYSFVMSSHSIVCMGTQEGVTNENLFLVTKNAGNLKVVQFCYTCSQTATIYETFMTTSDAAFDSYKSSSINTALLVSGHQFYHYSISGNALTLTQIFEYPSANMNLINTLMTRHQTNRYIFSRDSNDANNHAAYFQVTLTGTIATAERVQIVPVFLSSIYCCYYDLVVVYGHTSTHTFFGYMNYTSLSFSYQREAGYTYYNTMRLQNEYFQVWLHVSNTGGNPRNVFVVRADQALNSYETECRKPNFGTSTTITSSTIPSLSSSTCGGCTSTTTNLTPSSFSLSADAYTTISTSSCSKYMTTPNHRSSIAPVTFYAQVYQNISLDPPFCSLDASASVDVTLTFINGSEVSWLQFNSSGGSITGTAPEPNIIHNLKLAVTMTSKTATYDYTLNVAKCQAYCSSCDSSGNCLQCQQGSVFNQDSGLCEQNELLSVAAETVGTTVVVGTTMAVGLASAASVFSPRFSMQNLFTVSEYFQLLLTLLLLHTELAEKVYSLLQSFEVFKLDLEFIQKIIPINNGISYTSMNLEQSERRFDKIGIGYKSTLINFSMPLIFMVGIMITHLFAAALTSLNQSGKTLSILQRENEFAPMKCKQKWILGTYKFLNFACYIRFYLESLLFIMICALYEIIWYNNYSVFATVSMLLSTLIVISSIVAGVWLCVFVCKLKHYDIISVKLESVFAALNMTKKSKRLFPVVFIARRVVIVICIVGVTEKYSQFLTYFGCNLAHFLYICIFKPFDTKLENFIFIMTDVSICVLCVLYCVIMSDSDFLKMSSNGLEIIVDLMCYTIILTNFIIGIIATLVTIFSLKSYIKETLKRRKYRIKQIEINRNGLKMISKVEPQQRNPRTLSESKINLNTKSKDSSVDSNKMSKMTRKHLNYDHENLKNEPMPRGGNQIGRFINLREEQKIGF</sequence>
<feature type="transmembrane region" description="Helical" evidence="2">
    <location>
        <begin position="697"/>
        <end position="724"/>
    </location>
</feature>
<evidence type="ECO:0000256" key="1">
    <source>
        <dbReference type="SAM" id="MobiDB-lite"/>
    </source>
</evidence>
<evidence type="ECO:0000313" key="4">
    <source>
        <dbReference type="Proteomes" id="UP001295684"/>
    </source>
</evidence>
<keyword evidence="2" id="KW-0472">Membrane</keyword>